<dbReference type="InterPro" id="IPR025403">
    <property type="entry name" value="TgpA-like_C"/>
</dbReference>
<evidence type="ECO:0000313" key="4">
    <source>
        <dbReference type="Proteomes" id="UP001370100"/>
    </source>
</evidence>
<evidence type="ECO:0000313" key="3">
    <source>
        <dbReference type="EMBL" id="MEJ2887490.1"/>
    </source>
</evidence>
<evidence type="ECO:0000256" key="1">
    <source>
        <dbReference type="SAM" id="Phobius"/>
    </source>
</evidence>
<feature type="domain" description="Protein-glutamine gamma-glutamyltransferase-like C-terminal" evidence="2">
    <location>
        <begin position="141"/>
        <end position="209"/>
    </location>
</feature>
<gene>
    <name evidence="3" type="ORF">WCD41_13600</name>
</gene>
<proteinExistence type="predicted"/>
<feature type="transmembrane region" description="Helical" evidence="1">
    <location>
        <begin position="74"/>
        <end position="93"/>
    </location>
</feature>
<protein>
    <submittedName>
        <fullName evidence="3">DUF4129 domain-containing protein</fullName>
    </submittedName>
</protein>
<dbReference type="Proteomes" id="UP001370100">
    <property type="component" value="Unassembled WGS sequence"/>
</dbReference>
<keyword evidence="1" id="KW-0812">Transmembrane</keyword>
<reference evidence="3 4" key="1">
    <citation type="submission" date="2024-03" db="EMBL/GenBank/DDBJ databases">
        <title>Actinomycetospora sp. OC33-EN06, a novel actinomycete isolated from wild orchid (Aerides multiflora).</title>
        <authorList>
            <person name="Suriyachadkun C."/>
        </authorList>
    </citation>
    <scope>NUCLEOTIDE SEQUENCE [LARGE SCALE GENOMIC DNA]</scope>
    <source>
        <strain evidence="3 4">OC33-EN06</strain>
    </source>
</reference>
<dbReference type="Pfam" id="PF13559">
    <property type="entry name" value="DUF4129"/>
    <property type="match status" value="1"/>
</dbReference>
<accession>A0ABU8N684</accession>
<keyword evidence="4" id="KW-1185">Reference proteome</keyword>
<evidence type="ECO:0000259" key="2">
    <source>
        <dbReference type="Pfam" id="PF13559"/>
    </source>
</evidence>
<keyword evidence="1" id="KW-1133">Transmembrane helix</keyword>
<sequence>MSPVGPAVPAPPGAPLPVAVPIDIGADPARDLAREELSGRVYQEAAPDLLQMALRWIVRRLEDLLRAASGVSPGGGWGLLVLLVLLVVVVVVVRRRFGRLARTAAAPGAVLGGTDRTADEHRRLADGHAAAGRYDDAVRERMRAIVRSLEERTILEARQGRTAGDAAREGGRALPPVAEALLEAARRFDETVYGGRAADAAADARLREIDAAVAGTRAVTSA</sequence>
<keyword evidence="1" id="KW-0472">Membrane</keyword>
<comment type="caution">
    <text evidence="3">The sequence shown here is derived from an EMBL/GenBank/DDBJ whole genome shotgun (WGS) entry which is preliminary data.</text>
</comment>
<dbReference type="RefSeq" id="WP_337713954.1">
    <property type="nucleotide sequence ID" value="NZ_JBBEGL010000003.1"/>
</dbReference>
<name>A0ABU8N684_9PSEU</name>
<dbReference type="EMBL" id="JBBEGL010000003">
    <property type="protein sequence ID" value="MEJ2887490.1"/>
    <property type="molecule type" value="Genomic_DNA"/>
</dbReference>
<organism evidence="3 4">
    <name type="scientific">Actinomycetospora aeridis</name>
    <dbReference type="NCBI Taxonomy" id="3129231"/>
    <lineage>
        <taxon>Bacteria</taxon>
        <taxon>Bacillati</taxon>
        <taxon>Actinomycetota</taxon>
        <taxon>Actinomycetes</taxon>
        <taxon>Pseudonocardiales</taxon>
        <taxon>Pseudonocardiaceae</taxon>
        <taxon>Actinomycetospora</taxon>
    </lineage>
</organism>